<evidence type="ECO:0000259" key="3">
    <source>
        <dbReference type="PROSITE" id="PS50181"/>
    </source>
</evidence>
<dbReference type="InterPro" id="IPR003877">
    <property type="entry name" value="SPRY_dom"/>
</dbReference>
<gene>
    <name evidence="5" type="primary">fsn-1</name>
    <name evidence="5" type="ORF">T03_1468</name>
</gene>
<evidence type="ECO:0000313" key="6">
    <source>
        <dbReference type="Proteomes" id="UP000054653"/>
    </source>
</evidence>
<dbReference type="Pfam" id="PF00622">
    <property type="entry name" value="SPRY"/>
    <property type="match status" value="1"/>
</dbReference>
<dbReference type="InterPro" id="IPR050672">
    <property type="entry name" value="FBXO45-Fsn/SPSB_families"/>
</dbReference>
<dbReference type="InterPro" id="IPR043136">
    <property type="entry name" value="B30.2/SPRY_sf"/>
</dbReference>
<dbReference type="InterPro" id="IPR001810">
    <property type="entry name" value="F-box_dom"/>
</dbReference>
<dbReference type="SMART" id="SM00256">
    <property type="entry name" value="FBOX"/>
    <property type="match status" value="1"/>
</dbReference>
<dbReference type="STRING" id="45882.A0A0V1DHA4"/>
<dbReference type="AlphaFoldDB" id="A0A0V1DHA4"/>
<evidence type="ECO:0000256" key="2">
    <source>
        <dbReference type="ARBA" id="ARBA00034103"/>
    </source>
</evidence>
<dbReference type="Gene3D" id="2.60.120.920">
    <property type="match status" value="1"/>
</dbReference>
<dbReference type="SUPFAM" id="SSF81383">
    <property type="entry name" value="F-box domain"/>
    <property type="match status" value="1"/>
</dbReference>
<dbReference type="PROSITE" id="PS50181">
    <property type="entry name" value="FBOX"/>
    <property type="match status" value="1"/>
</dbReference>
<dbReference type="GO" id="GO:0043161">
    <property type="term" value="P:proteasome-mediated ubiquitin-dependent protein catabolic process"/>
    <property type="evidence" value="ECO:0007669"/>
    <property type="project" value="TreeGrafter"/>
</dbReference>
<reference evidence="5 6" key="1">
    <citation type="submission" date="2015-01" db="EMBL/GenBank/DDBJ databases">
        <title>Evolution of Trichinella species and genotypes.</title>
        <authorList>
            <person name="Korhonen P.K."/>
            <person name="Edoardo P."/>
            <person name="Giuseppe L.R."/>
            <person name="Gasser R.B."/>
        </authorList>
    </citation>
    <scope>NUCLEOTIDE SEQUENCE [LARGE SCALE GENOMIC DNA]</scope>
    <source>
        <strain evidence="5">ISS120</strain>
    </source>
</reference>
<dbReference type="Proteomes" id="UP000054653">
    <property type="component" value="Unassembled WGS sequence"/>
</dbReference>
<comment type="caution">
    <text evidence="5">The sequence shown here is derived from an EMBL/GenBank/DDBJ whole genome shotgun (WGS) entry which is preliminary data.</text>
</comment>
<keyword evidence="1" id="KW-0770">Synapse</keyword>
<evidence type="ECO:0000259" key="4">
    <source>
        <dbReference type="PROSITE" id="PS50188"/>
    </source>
</evidence>
<dbReference type="SMART" id="SM00449">
    <property type="entry name" value="SPRY"/>
    <property type="match status" value="1"/>
</dbReference>
<sequence length="297" mass="34023">MTKGKRKGSNIICKYLHRRREIRCTILLYYRNIDVNHTNCVLNGMTLECLPANLVGKIFRHLKPKDVLHCMVVCRNWYAVLVPENSEVWRQLCYSFVPQTSLFDETLFDKSASYKMKLRAWLFTWNPKDCSRNGYLTRGDFTFHRSPVAQSTDGVRGRRGFITGRHAWLVWWNRPLGTVAVLGVASKHAALHCAGYIPLLGSDEQGWGWNLVDNTLLHNGFAVNAYPQGNNPPHYQPGEKLRVILDCDAHILYFERDDEFLGIAFSDLPPIRLYPCISCVYGHSEVTMVYLGQPVDG</sequence>
<dbReference type="GO" id="GO:0019005">
    <property type="term" value="C:SCF ubiquitin ligase complex"/>
    <property type="evidence" value="ECO:0007669"/>
    <property type="project" value="TreeGrafter"/>
</dbReference>
<proteinExistence type="predicted"/>
<dbReference type="SUPFAM" id="SSF49899">
    <property type="entry name" value="Concanavalin A-like lectins/glucanases"/>
    <property type="match status" value="1"/>
</dbReference>
<evidence type="ECO:0000256" key="1">
    <source>
        <dbReference type="ARBA" id="ARBA00023018"/>
    </source>
</evidence>
<dbReference type="OMA" id="ATKRASM"/>
<protein>
    <submittedName>
        <fullName evidence="5">F-box/SPRY domain-containing protein 1</fullName>
    </submittedName>
</protein>
<feature type="domain" description="B30.2/SPRY" evidence="4">
    <location>
        <begin position="103"/>
        <end position="295"/>
    </location>
</feature>
<dbReference type="PROSITE" id="PS50188">
    <property type="entry name" value="B302_SPRY"/>
    <property type="match status" value="1"/>
</dbReference>
<dbReference type="InterPro" id="IPR001870">
    <property type="entry name" value="B30.2/SPRY"/>
</dbReference>
<keyword evidence="6" id="KW-1185">Reference proteome</keyword>
<feature type="domain" description="F-box" evidence="3">
    <location>
        <begin position="44"/>
        <end position="92"/>
    </location>
</feature>
<dbReference type="PANTHER" id="PTHR12245">
    <property type="entry name" value="SPRY DOMAIN CONTAINING SOCS BOX PROTEIN"/>
    <property type="match status" value="1"/>
</dbReference>
<dbReference type="InterPro" id="IPR013320">
    <property type="entry name" value="ConA-like_dom_sf"/>
</dbReference>
<evidence type="ECO:0000313" key="5">
    <source>
        <dbReference type="EMBL" id="KRY60853.1"/>
    </source>
</evidence>
<dbReference type="EMBL" id="JYDI01000004">
    <property type="protein sequence ID" value="KRY60853.1"/>
    <property type="molecule type" value="Genomic_DNA"/>
</dbReference>
<accession>A0A0V1DHA4</accession>
<dbReference type="GO" id="GO:0060386">
    <property type="term" value="P:synapse assembly involved in innervation"/>
    <property type="evidence" value="ECO:0007669"/>
    <property type="project" value="TreeGrafter"/>
</dbReference>
<organism evidence="5 6">
    <name type="scientific">Trichinella britovi</name>
    <name type="common">Parasitic roundworm</name>
    <dbReference type="NCBI Taxonomy" id="45882"/>
    <lineage>
        <taxon>Eukaryota</taxon>
        <taxon>Metazoa</taxon>
        <taxon>Ecdysozoa</taxon>
        <taxon>Nematoda</taxon>
        <taxon>Enoplea</taxon>
        <taxon>Dorylaimia</taxon>
        <taxon>Trichinellida</taxon>
        <taxon>Trichinellidae</taxon>
        <taxon>Trichinella</taxon>
    </lineage>
</organism>
<dbReference type="Gene3D" id="1.20.1280.50">
    <property type="match status" value="1"/>
</dbReference>
<dbReference type="InterPro" id="IPR036047">
    <property type="entry name" value="F-box-like_dom_sf"/>
</dbReference>
<name>A0A0V1DHA4_TRIBR</name>
<dbReference type="Pfam" id="PF12937">
    <property type="entry name" value="F-box-like"/>
    <property type="match status" value="1"/>
</dbReference>
<comment type="subcellular location">
    <subcellularLocation>
        <location evidence="2">Synapse</location>
    </subcellularLocation>
</comment>
<dbReference type="PANTHER" id="PTHR12245:SF7">
    <property type="entry name" value="F-BOX_SPRY DOMAIN-CONTAINING PROTEIN 1"/>
    <property type="match status" value="1"/>
</dbReference>
<dbReference type="GO" id="GO:0045202">
    <property type="term" value="C:synapse"/>
    <property type="evidence" value="ECO:0007669"/>
    <property type="project" value="UniProtKB-SubCell"/>
</dbReference>